<dbReference type="Pfam" id="PF01471">
    <property type="entry name" value="PG_binding_1"/>
    <property type="match status" value="1"/>
</dbReference>
<dbReference type="Gene3D" id="1.10.101.10">
    <property type="entry name" value="PGBD-like superfamily/PGBD"/>
    <property type="match status" value="1"/>
</dbReference>
<accession>A0ABU3C3R7</accession>
<dbReference type="Gene3D" id="3.90.70.10">
    <property type="entry name" value="Cysteine proteinases"/>
    <property type="match status" value="1"/>
</dbReference>
<dbReference type="InterPro" id="IPR027417">
    <property type="entry name" value="P-loop_NTPase"/>
</dbReference>
<dbReference type="InterPro" id="IPR003593">
    <property type="entry name" value="AAA+_ATPase"/>
</dbReference>
<feature type="domain" description="AAA+ ATPase" evidence="2">
    <location>
        <begin position="56"/>
        <end position="200"/>
    </location>
</feature>
<dbReference type="InterPro" id="IPR036365">
    <property type="entry name" value="PGBD-like_sf"/>
</dbReference>
<dbReference type="InterPro" id="IPR052026">
    <property type="entry name" value="ExeA_AAA_ATPase_DNA-bind"/>
</dbReference>
<dbReference type="Pfam" id="PF13401">
    <property type="entry name" value="AAA_22"/>
    <property type="match status" value="1"/>
</dbReference>
<organism evidence="3 4">
    <name type="scientific">Spectribacter hydrogenoxidans</name>
    <dbReference type="NCBI Taxonomy" id="3075608"/>
    <lineage>
        <taxon>Bacteria</taxon>
        <taxon>Pseudomonadati</taxon>
        <taxon>Pseudomonadota</taxon>
        <taxon>Gammaproteobacteria</taxon>
        <taxon>Salinisphaerales</taxon>
        <taxon>Salinisphaeraceae</taxon>
        <taxon>Spectribacter</taxon>
    </lineage>
</organism>
<dbReference type="SUPFAM" id="SSF47090">
    <property type="entry name" value="PGBD-like"/>
    <property type="match status" value="1"/>
</dbReference>
<sequence>MLADIVPTSSFVPGMYLHYFQLKDFPFAVTPDPTYLFLSEHHREALGHLLYGTGESGGFVQLTGEVGTGKTTLIRALLQQEHDNLDVALCLNPQLTVNEFVAQICDELGAKRPKRAGTTLKALVDALNEHLLGTHADGRRTVLIVDEAQNLDRDVLEQLRLLTNLETSKHKLLRIILVGQPELEELLRRSDLRQLAQRITARFHLPSLDAAQTRAYIRHRLVVAGGNAALFGTTACRRVHRVTGGVPRLINTVCDRALMGAYSLGKDEVTTAMVQRAARESLADEPSRIWQARPAYRVAGAAALVLGALCLGIYLGVNRPAVSELPAIAADDSDAAAPETSSETADSTGKTEAADVTEAPSPDDPPVTIVVPESAPEIETPAPPSEPDVAEAEALPDVGADLAQLQRMWGIFEDVTPACEAFPADGLRCLSDQATLDELREFNLPALLTLRDGEQVRDVILSGIGDDDTIRIVTAYGQQTWSREALLGFWTGEFTLLWRLEAPTRRVSRGSVGPGVVWVRRRLAIADGVNPDNRAGRPSPIFDQELDTQVREFQLRQGVTPDGVVGARTMILLNNVEPAPNTPSLTVARGGD</sequence>
<proteinExistence type="predicted"/>
<dbReference type="PANTHER" id="PTHR35894">
    <property type="entry name" value="GENERAL SECRETION PATHWAY PROTEIN A-RELATED"/>
    <property type="match status" value="1"/>
</dbReference>
<dbReference type="InterPro" id="IPR049945">
    <property type="entry name" value="AAA_22"/>
</dbReference>
<dbReference type="InterPro" id="IPR036366">
    <property type="entry name" value="PGBDSf"/>
</dbReference>
<dbReference type="EMBL" id="JAVRIB010000021">
    <property type="protein sequence ID" value="MDT0636208.1"/>
    <property type="molecule type" value="Genomic_DNA"/>
</dbReference>
<comment type="caution">
    <text evidence="3">The sequence shown here is derived from an EMBL/GenBank/DDBJ whole genome shotgun (WGS) entry which is preliminary data.</text>
</comment>
<dbReference type="SMART" id="SM00382">
    <property type="entry name" value="AAA"/>
    <property type="match status" value="1"/>
</dbReference>
<dbReference type="Proteomes" id="UP001251857">
    <property type="component" value="Unassembled WGS sequence"/>
</dbReference>
<evidence type="ECO:0000256" key="1">
    <source>
        <dbReference type="SAM" id="MobiDB-lite"/>
    </source>
</evidence>
<evidence type="ECO:0000313" key="3">
    <source>
        <dbReference type="EMBL" id="MDT0636208.1"/>
    </source>
</evidence>
<dbReference type="SUPFAM" id="SSF52540">
    <property type="entry name" value="P-loop containing nucleoside triphosphate hydrolases"/>
    <property type="match status" value="1"/>
</dbReference>
<dbReference type="InterPro" id="IPR002477">
    <property type="entry name" value="Peptidoglycan-bd-like"/>
</dbReference>
<evidence type="ECO:0000313" key="4">
    <source>
        <dbReference type="Proteomes" id="UP001251857"/>
    </source>
</evidence>
<feature type="region of interest" description="Disordered" evidence="1">
    <location>
        <begin position="331"/>
        <end position="369"/>
    </location>
</feature>
<dbReference type="Gene3D" id="3.40.50.300">
    <property type="entry name" value="P-loop containing nucleotide triphosphate hydrolases"/>
    <property type="match status" value="1"/>
</dbReference>
<protein>
    <submittedName>
        <fullName evidence="3">AAA family ATPase</fullName>
    </submittedName>
</protein>
<dbReference type="RefSeq" id="WP_311654102.1">
    <property type="nucleotide sequence ID" value="NZ_JAVRIB010000021.1"/>
</dbReference>
<name>A0ABU3C3R7_9GAMM</name>
<reference evidence="3 4" key="1">
    <citation type="submission" date="2023-09" db="EMBL/GenBank/DDBJ databases">
        <authorList>
            <person name="Rey-Velasco X."/>
        </authorList>
    </citation>
    <scope>NUCLEOTIDE SEQUENCE [LARGE SCALE GENOMIC DNA]</scope>
    <source>
        <strain evidence="3 4">W335</strain>
    </source>
</reference>
<dbReference type="PANTHER" id="PTHR35894:SF1">
    <property type="entry name" value="PHOSPHORIBULOKINASE _ URIDINE KINASE FAMILY"/>
    <property type="match status" value="1"/>
</dbReference>
<dbReference type="CDD" id="cd00009">
    <property type="entry name" value="AAA"/>
    <property type="match status" value="1"/>
</dbReference>
<keyword evidence="4" id="KW-1185">Reference proteome</keyword>
<feature type="compositionally biased region" description="Low complexity" evidence="1">
    <location>
        <begin position="331"/>
        <end position="347"/>
    </location>
</feature>
<evidence type="ECO:0000259" key="2">
    <source>
        <dbReference type="SMART" id="SM00382"/>
    </source>
</evidence>
<gene>
    <name evidence="3" type="ORF">RM532_14745</name>
</gene>